<evidence type="ECO:0000256" key="5">
    <source>
        <dbReference type="ARBA" id="ARBA00023004"/>
    </source>
</evidence>
<keyword evidence="3 6" id="KW-0349">Heme</keyword>
<keyword evidence="5 6" id="KW-0408">Iron</keyword>
<comment type="cofactor">
    <cofactor evidence="1 6">
        <name>heme</name>
        <dbReference type="ChEBI" id="CHEBI:30413"/>
    </cofactor>
</comment>
<evidence type="ECO:0000256" key="4">
    <source>
        <dbReference type="ARBA" id="ARBA00022723"/>
    </source>
</evidence>
<dbReference type="Gene3D" id="1.10.630.10">
    <property type="entry name" value="Cytochrome P450"/>
    <property type="match status" value="1"/>
</dbReference>
<dbReference type="GO" id="GO:0016705">
    <property type="term" value="F:oxidoreductase activity, acting on paired donors, with incorporation or reduction of molecular oxygen"/>
    <property type="evidence" value="ECO:0007669"/>
    <property type="project" value="InterPro"/>
</dbReference>
<dbReference type="InterPro" id="IPR002401">
    <property type="entry name" value="Cyt_P450_E_grp-I"/>
</dbReference>
<proteinExistence type="inferred from homology"/>
<evidence type="ECO:0000256" key="2">
    <source>
        <dbReference type="ARBA" id="ARBA00010617"/>
    </source>
</evidence>
<dbReference type="GO" id="GO:0020037">
    <property type="term" value="F:heme binding"/>
    <property type="evidence" value="ECO:0007669"/>
    <property type="project" value="InterPro"/>
</dbReference>
<dbReference type="Proteomes" id="UP001265746">
    <property type="component" value="Unassembled WGS sequence"/>
</dbReference>
<evidence type="ECO:0000313" key="9">
    <source>
        <dbReference type="Proteomes" id="UP001265746"/>
    </source>
</evidence>
<evidence type="ECO:0000256" key="1">
    <source>
        <dbReference type="ARBA" id="ARBA00001971"/>
    </source>
</evidence>
<dbReference type="InterPro" id="IPR001128">
    <property type="entry name" value="Cyt_P450"/>
</dbReference>
<sequence>MEAILGRNTSSISSTPPRYYEILSNVGWREAVLLITLALVTNIVYNAYFHPLSKIPGPFLAGVTELWRTTKYASGQWHQDILDLHRKYGPVVRISPNEVSFVDQAALEQVYSHSTGTKKTSWYDTWTFRGAGTGFFNTTNTQEHAFLRKRVAGAYSKSAIMTQESSVQEVFDHLWRQFRQFAKDGQEIDLQVWANYLAFDVVGKLGMGGPIGFIEGGDTKGILHAVHQIFYVAASSGYLPGQMLWLQWPIVQVISDFFGAAQGFKLFQEWSKGQVRSRVAEGPPKGSQRPRDLLDHFISMKEPDGQSATEPSVLAEVGNLIGAGADTAAVGIAVVMAQLMEHPEDLKRLRREVDDAYAKADLSSEDSAGLGVRELEKLPFLNACVQEATRLCPSILWQLPREAPEAGITIAGHYIPPSATLGMSPIAHNRSKEIFGDDADEWRPQRWVPAEDHGDGVATKSDRQRKMEKYNVTFGYGSRVCIGRHLAAMEMIKFVGQFVRQFELEPVDKASPYQRRSQWWCLQENFRVRLKIRDH</sequence>
<organism evidence="8 9">
    <name type="scientific">Phomopsis amygdali</name>
    <name type="common">Fusicoccum amygdali</name>
    <dbReference type="NCBI Taxonomy" id="1214568"/>
    <lineage>
        <taxon>Eukaryota</taxon>
        <taxon>Fungi</taxon>
        <taxon>Dikarya</taxon>
        <taxon>Ascomycota</taxon>
        <taxon>Pezizomycotina</taxon>
        <taxon>Sordariomycetes</taxon>
        <taxon>Sordariomycetidae</taxon>
        <taxon>Diaporthales</taxon>
        <taxon>Diaporthaceae</taxon>
        <taxon>Diaporthe</taxon>
    </lineage>
</organism>
<dbReference type="GO" id="GO:0004497">
    <property type="term" value="F:monooxygenase activity"/>
    <property type="evidence" value="ECO:0007669"/>
    <property type="project" value="UniProtKB-KW"/>
</dbReference>
<dbReference type="InterPro" id="IPR050121">
    <property type="entry name" value="Cytochrome_P450_monoxygenase"/>
</dbReference>
<dbReference type="PANTHER" id="PTHR24305:SF166">
    <property type="entry name" value="CYTOCHROME P450 12A4, MITOCHONDRIAL-RELATED"/>
    <property type="match status" value="1"/>
</dbReference>
<dbReference type="PRINTS" id="PR00463">
    <property type="entry name" value="EP450I"/>
</dbReference>
<protein>
    <recommendedName>
        <fullName evidence="10">Cytochrome P450</fullName>
    </recommendedName>
</protein>
<comment type="similarity">
    <text evidence="2 7">Belongs to the cytochrome P450 family.</text>
</comment>
<evidence type="ECO:0000256" key="7">
    <source>
        <dbReference type="RuleBase" id="RU000461"/>
    </source>
</evidence>
<feature type="binding site" description="axial binding residue" evidence="6">
    <location>
        <position position="481"/>
    </location>
    <ligand>
        <name>heme</name>
        <dbReference type="ChEBI" id="CHEBI:30413"/>
    </ligand>
    <ligandPart>
        <name>Fe</name>
        <dbReference type="ChEBI" id="CHEBI:18248"/>
    </ligandPart>
</feature>
<comment type="caution">
    <text evidence="8">The sequence shown here is derived from an EMBL/GenBank/DDBJ whole genome shotgun (WGS) entry which is preliminary data.</text>
</comment>
<dbReference type="AlphaFoldDB" id="A0AAD9S995"/>
<dbReference type="InterPro" id="IPR017972">
    <property type="entry name" value="Cyt_P450_CS"/>
</dbReference>
<keyword evidence="4 6" id="KW-0479">Metal-binding</keyword>
<evidence type="ECO:0008006" key="10">
    <source>
        <dbReference type="Google" id="ProtNLM"/>
    </source>
</evidence>
<evidence type="ECO:0000256" key="6">
    <source>
        <dbReference type="PIRSR" id="PIRSR602401-1"/>
    </source>
</evidence>
<accession>A0AAD9S995</accession>
<dbReference type="InterPro" id="IPR036396">
    <property type="entry name" value="Cyt_P450_sf"/>
</dbReference>
<keyword evidence="9" id="KW-1185">Reference proteome</keyword>
<dbReference type="PROSITE" id="PS00086">
    <property type="entry name" value="CYTOCHROME_P450"/>
    <property type="match status" value="1"/>
</dbReference>
<dbReference type="SUPFAM" id="SSF48264">
    <property type="entry name" value="Cytochrome P450"/>
    <property type="match status" value="1"/>
</dbReference>
<keyword evidence="7" id="KW-0560">Oxidoreductase</keyword>
<dbReference type="PANTHER" id="PTHR24305">
    <property type="entry name" value="CYTOCHROME P450"/>
    <property type="match status" value="1"/>
</dbReference>
<evidence type="ECO:0000256" key="3">
    <source>
        <dbReference type="ARBA" id="ARBA00022617"/>
    </source>
</evidence>
<dbReference type="GO" id="GO:0005506">
    <property type="term" value="F:iron ion binding"/>
    <property type="evidence" value="ECO:0007669"/>
    <property type="project" value="InterPro"/>
</dbReference>
<reference evidence="8" key="1">
    <citation type="submission" date="2023-06" db="EMBL/GenBank/DDBJ databases">
        <authorList>
            <person name="Noh H."/>
        </authorList>
    </citation>
    <scope>NUCLEOTIDE SEQUENCE</scope>
    <source>
        <strain evidence="8">DUCC20226</strain>
    </source>
</reference>
<dbReference type="PRINTS" id="PR00385">
    <property type="entry name" value="P450"/>
</dbReference>
<evidence type="ECO:0000313" key="8">
    <source>
        <dbReference type="EMBL" id="KAK2601416.1"/>
    </source>
</evidence>
<dbReference type="Pfam" id="PF00067">
    <property type="entry name" value="p450"/>
    <property type="match status" value="1"/>
</dbReference>
<name>A0AAD9S995_PHOAM</name>
<gene>
    <name evidence="8" type="ORF">N8I77_010866</name>
</gene>
<dbReference type="EMBL" id="JAUJFL010000006">
    <property type="protein sequence ID" value="KAK2601416.1"/>
    <property type="molecule type" value="Genomic_DNA"/>
</dbReference>
<keyword evidence="7" id="KW-0503">Monooxygenase</keyword>